<keyword evidence="4" id="KW-1185">Reference proteome</keyword>
<dbReference type="EMBL" id="GL435237">
    <property type="protein sequence ID" value="EFN73706.1"/>
    <property type="molecule type" value="Genomic_DNA"/>
</dbReference>
<keyword evidence="2" id="KW-0812">Transmembrane</keyword>
<feature type="compositionally biased region" description="Basic and acidic residues" evidence="1">
    <location>
        <begin position="301"/>
        <end position="318"/>
    </location>
</feature>
<feature type="compositionally biased region" description="Polar residues" evidence="1">
    <location>
        <begin position="719"/>
        <end position="752"/>
    </location>
</feature>
<gene>
    <name evidence="3" type="ORF">EAG_15141</name>
</gene>
<evidence type="ECO:0000256" key="1">
    <source>
        <dbReference type="SAM" id="MobiDB-lite"/>
    </source>
</evidence>
<evidence type="ECO:0000256" key="2">
    <source>
        <dbReference type="SAM" id="Phobius"/>
    </source>
</evidence>
<dbReference type="OrthoDB" id="10034090at2759"/>
<evidence type="ECO:0000313" key="4">
    <source>
        <dbReference type="Proteomes" id="UP000000311"/>
    </source>
</evidence>
<name>E1ZYP2_CAMFO</name>
<keyword evidence="2" id="KW-1133">Transmembrane helix</keyword>
<dbReference type="Proteomes" id="UP000000311">
    <property type="component" value="Unassembled WGS sequence"/>
</dbReference>
<evidence type="ECO:0000313" key="3">
    <source>
        <dbReference type="EMBL" id="EFN73706.1"/>
    </source>
</evidence>
<proteinExistence type="predicted"/>
<feature type="region of interest" description="Disordered" evidence="1">
    <location>
        <begin position="290"/>
        <end position="319"/>
    </location>
</feature>
<keyword evidence="2" id="KW-0472">Membrane</keyword>
<dbReference type="AlphaFoldDB" id="E1ZYP2"/>
<reference evidence="3 4" key="1">
    <citation type="journal article" date="2010" name="Science">
        <title>Genomic comparison of the ants Camponotus floridanus and Harpegnathos saltator.</title>
        <authorList>
            <person name="Bonasio R."/>
            <person name="Zhang G."/>
            <person name="Ye C."/>
            <person name="Mutti N.S."/>
            <person name="Fang X."/>
            <person name="Qin N."/>
            <person name="Donahue G."/>
            <person name="Yang P."/>
            <person name="Li Q."/>
            <person name="Li C."/>
            <person name="Zhang P."/>
            <person name="Huang Z."/>
            <person name="Berger S.L."/>
            <person name="Reinberg D."/>
            <person name="Wang J."/>
            <person name="Liebig J."/>
        </authorList>
    </citation>
    <scope>NUCLEOTIDE SEQUENCE [LARGE SCALE GENOMIC DNA]</scope>
    <source>
        <strain evidence="4">C129</strain>
    </source>
</reference>
<feature type="transmembrane region" description="Helical" evidence="2">
    <location>
        <begin position="829"/>
        <end position="845"/>
    </location>
</feature>
<organism evidence="4">
    <name type="scientific">Camponotus floridanus</name>
    <name type="common">Florida carpenter ant</name>
    <dbReference type="NCBI Taxonomy" id="104421"/>
    <lineage>
        <taxon>Eukaryota</taxon>
        <taxon>Metazoa</taxon>
        <taxon>Ecdysozoa</taxon>
        <taxon>Arthropoda</taxon>
        <taxon>Hexapoda</taxon>
        <taxon>Insecta</taxon>
        <taxon>Pterygota</taxon>
        <taxon>Neoptera</taxon>
        <taxon>Endopterygota</taxon>
        <taxon>Hymenoptera</taxon>
        <taxon>Apocrita</taxon>
        <taxon>Aculeata</taxon>
        <taxon>Formicoidea</taxon>
        <taxon>Formicidae</taxon>
        <taxon>Formicinae</taxon>
        <taxon>Camponotus</taxon>
    </lineage>
</organism>
<accession>E1ZYP2</accession>
<protein>
    <submittedName>
        <fullName evidence="3">Uncharacterized protein</fullName>
    </submittedName>
</protein>
<sequence length="848" mass="95108">MQIVRTGGLRNRIAKRTALFTSYPTTRLACCLMLRIECGKLNNARPKDLLEALKMSLGESLAEKTVWCLYTQCSSGIGTYERTTMPRRIGRVCPEGVGTDYLTDNQLYERVGQADAVYIERKPPDHLGAFHSREWRREGIIGEASLKGNDGQGRRYLEASHPLSLSGYYSLIEMEMEFGRFVSLRMLALGGKCEPGVRDIRQFDPYDKRTTARFPFIGTPDIRSRKTLEDQQGDEFMVVSYDCREREEKEKRARTMAKGWPEIVVHTSSPSSIFLSFLFPSIRLDNSTPLAKRRTSIGGSPEERKRGKGVERNEKQDRTLQITNLSRSHTEPLKSHPSSYIVITKKHAIEARRVTSIRQQENHLYSDEYRMCNRSHVSLGKEGRYIPLPSSLLICEEVTGVCVAKSVLRGLSRHSSKGLCVSPQSRLSTKTARMLPCENRERATGFTTICSSNRAGLKYRTKTIANQWLFAQSEYTGCHRTSCALGTTIRDRGKGGQAHLLCVSSGGGVCWTPASSCRVQCIAYESANTKPVVSLLAKQLAVLASNPLPFSVFLDCFRRETFRTLKNANGKMRIGMLHRGLIVQQYWRLESCQGSKRCVISDISKHVERREQKVVDPLKSQFTPTGIEMDRSFKNNADFKMNQQNFKLSDFGIDVKSGLESKTAGQSNQCKVRRSAQVSQRNAHVQQVAMSSGRALAASGTNLLQIACNRSRAGPPCNTPMTSSSIQHNSNQPGQMQNASVTDRFQASSPGNLSVTSSIVQLSSSPNYWKQYGGQESGHLGNNGVKYLLIIARKTYQQVIIIDETQYQNICVIKNTYWALKKSWFCFKISLKIILLVCLLASLFLQNS</sequence>
<feature type="region of interest" description="Disordered" evidence="1">
    <location>
        <begin position="715"/>
        <end position="752"/>
    </location>
</feature>
<dbReference type="InParanoid" id="E1ZYP2"/>